<organism evidence="6 7">
    <name type="scientific">Frankia nepalensis</name>
    <dbReference type="NCBI Taxonomy" id="1836974"/>
    <lineage>
        <taxon>Bacteria</taxon>
        <taxon>Bacillati</taxon>
        <taxon>Actinomycetota</taxon>
        <taxon>Actinomycetes</taxon>
        <taxon>Frankiales</taxon>
        <taxon>Frankiaceae</taxon>
        <taxon>Frankia</taxon>
    </lineage>
</organism>
<dbReference type="AlphaFoldDB" id="A0A937RIA6"/>
<dbReference type="SUPFAM" id="SSF46785">
    <property type="entry name" value="Winged helix' DNA-binding domain"/>
    <property type="match status" value="1"/>
</dbReference>
<dbReference type="PANTHER" id="PTHR30136:SF39">
    <property type="entry name" value="TRANSCRIPTIONAL REGULATORY PROTEIN"/>
    <property type="match status" value="1"/>
</dbReference>
<evidence type="ECO:0000313" key="7">
    <source>
        <dbReference type="Proteomes" id="UP000604475"/>
    </source>
</evidence>
<dbReference type="InterPro" id="IPR014757">
    <property type="entry name" value="Tscrpt_reg_IclR_C"/>
</dbReference>
<dbReference type="Gene3D" id="1.10.10.10">
    <property type="entry name" value="Winged helix-like DNA-binding domain superfamily/Winged helix DNA-binding domain"/>
    <property type="match status" value="1"/>
</dbReference>
<dbReference type="SUPFAM" id="SSF55781">
    <property type="entry name" value="GAF domain-like"/>
    <property type="match status" value="1"/>
</dbReference>
<dbReference type="InterPro" id="IPR036388">
    <property type="entry name" value="WH-like_DNA-bd_sf"/>
</dbReference>
<keyword evidence="2" id="KW-0238">DNA-binding</keyword>
<dbReference type="Pfam" id="PF09339">
    <property type="entry name" value="HTH_IclR"/>
    <property type="match status" value="1"/>
</dbReference>
<dbReference type="Gene3D" id="3.30.450.40">
    <property type="match status" value="1"/>
</dbReference>
<accession>A0A937RIA6</accession>
<dbReference type="SMART" id="SM00346">
    <property type="entry name" value="HTH_ICLR"/>
    <property type="match status" value="1"/>
</dbReference>
<keyword evidence="3" id="KW-0804">Transcription</keyword>
<keyword evidence="1" id="KW-0805">Transcription regulation</keyword>
<dbReference type="Pfam" id="PF01614">
    <property type="entry name" value="IclR_C"/>
    <property type="match status" value="2"/>
</dbReference>
<evidence type="ECO:0000313" key="6">
    <source>
        <dbReference type="EMBL" id="MBL7629485.1"/>
    </source>
</evidence>
<feature type="domain" description="HTH iclR-type" evidence="4">
    <location>
        <begin position="21"/>
        <end position="80"/>
    </location>
</feature>
<dbReference type="RefSeq" id="WP_203002137.1">
    <property type="nucleotide sequence ID" value="NZ_JADWYU010000031.1"/>
</dbReference>
<evidence type="ECO:0000256" key="3">
    <source>
        <dbReference type="ARBA" id="ARBA00023163"/>
    </source>
</evidence>
<evidence type="ECO:0000256" key="2">
    <source>
        <dbReference type="ARBA" id="ARBA00023125"/>
    </source>
</evidence>
<dbReference type="InterPro" id="IPR050707">
    <property type="entry name" value="HTH_MetabolicPath_Reg"/>
</dbReference>
<dbReference type="EMBL" id="JAEACQ010000230">
    <property type="protein sequence ID" value="MBL7629485.1"/>
    <property type="molecule type" value="Genomic_DNA"/>
</dbReference>
<sequence length="290" mass="28614">MEQRNPSPGQGGGDPEATSGVGVLDKAALVLAAVEEGPASLGELVARTGLSRATAHRLAVALATHRLVGRDGDGRFVAGPRLAAGSAAAALWPLPWRLLQAAPAVLAELRDTTGESTQLYVRRGRERVCVAAAESGSGLRDTVPVGATLPMTAGSGAQVLLAFAEADGAGAGVPEDGARVPGQGDPSGGIPAGAAFDELVLADVRARGWAQSAGEREAGLASVSAPVRDASGQVIAALSMSGPDGRLTRAPGEVFGATVAAAAHRLSLIAGYPPASHVATPGGLSASPGA</sequence>
<dbReference type="PANTHER" id="PTHR30136">
    <property type="entry name" value="HELIX-TURN-HELIX TRANSCRIPTIONAL REGULATOR, ICLR FAMILY"/>
    <property type="match status" value="1"/>
</dbReference>
<evidence type="ECO:0000259" key="5">
    <source>
        <dbReference type="PROSITE" id="PS51078"/>
    </source>
</evidence>
<feature type="domain" description="IclR-ED" evidence="5">
    <location>
        <begin position="80"/>
        <end position="272"/>
    </location>
</feature>
<reference evidence="6" key="1">
    <citation type="submission" date="2020-12" db="EMBL/GenBank/DDBJ databases">
        <title>Genomic characterization of non-nitrogen-fixing Frankia strains.</title>
        <authorList>
            <person name="Carlos-Shanley C."/>
            <person name="Guerra T."/>
            <person name="Hahn D."/>
        </authorList>
    </citation>
    <scope>NUCLEOTIDE SEQUENCE</scope>
    <source>
        <strain evidence="6">CN6</strain>
    </source>
</reference>
<evidence type="ECO:0000256" key="1">
    <source>
        <dbReference type="ARBA" id="ARBA00023015"/>
    </source>
</evidence>
<dbReference type="PROSITE" id="PS51078">
    <property type="entry name" value="ICLR_ED"/>
    <property type="match status" value="1"/>
</dbReference>
<comment type="caution">
    <text evidence="6">The sequence shown here is derived from an EMBL/GenBank/DDBJ whole genome shotgun (WGS) entry which is preliminary data.</text>
</comment>
<dbReference type="Proteomes" id="UP000604475">
    <property type="component" value="Unassembled WGS sequence"/>
</dbReference>
<dbReference type="InterPro" id="IPR005471">
    <property type="entry name" value="Tscrpt_reg_IclR_N"/>
</dbReference>
<dbReference type="InterPro" id="IPR036390">
    <property type="entry name" value="WH_DNA-bd_sf"/>
</dbReference>
<gene>
    <name evidence="6" type="ORF">I7412_20405</name>
</gene>
<evidence type="ECO:0000259" key="4">
    <source>
        <dbReference type="PROSITE" id="PS51077"/>
    </source>
</evidence>
<protein>
    <submittedName>
        <fullName evidence="6">IclR family transcriptional regulator</fullName>
    </submittedName>
</protein>
<dbReference type="InterPro" id="IPR029016">
    <property type="entry name" value="GAF-like_dom_sf"/>
</dbReference>
<dbReference type="GO" id="GO:0003700">
    <property type="term" value="F:DNA-binding transcription factor activity"/>
    <property type="evidence" value="ECO:0007669"/>
    <property type="project" value="TreeGrafter"/>
</dbReference>
<keyword evidence="7" id="KW-1185">Reference proteome</keyword>
<dbReference type="GO" id="GO:0045892">
    <property type="term" value="P:negative regulation of DNA-templated transcription"/>
    <property type="evidence" value="ECO:0007669"/>
    <property type="project" value="TreeGrafter"/>
</dbReference>
<name>A0A937RIA6_9ACTN</name>
<proteinExistence type="predicted"/>
<dbReference type="GO" id="GO:0003677">
    <property type="term" value="F:DNA binding"/>
    <property type="evidence" value="ECO:0007669"/>
    <property type="project" value="UniProtKB-KW"/>
</dbReference>
<dbReference type="PROSITE" id="PS51077">
    <property type="entry name" value="HTH_ICLR"/>
    <property type="match status" value="1"/>
</dbReference>